<gene>
    <name evidence="1" type="ORF">Tci_045622</name>
</gene>
<evidence type="ECO:0000313" key="1">
    <source>
        <dbReference type="EMBL" id="GEU73644.1"/>
    </source>
</evidence>
<sequence length="350" mass="39491">MEPEDSLRMGDEYLDTVPEKESNEFIKSSVENLFPNPSESEDKHECDVPVCDDFTTFSNLLFDVDNDFSSSDDKSFSNEDNPKEIYSNPLVDEEIISIQIDPHHFNAESNLIESLLNQDSSIISSSKIDYLLDEFVDELILLKSIPLGIDEAEYDPKEEIRLIEKLLYDNSSPRPPEEFISKNSDVAIESFSPSPIPVEDSDSLMEEIDLTLTLDNLMPSGIENDEYESEGDILKVLLSNDSLSFPKNESFHFDIPSSPRRFTKPLDDDVIGPNSGILTVKVVGDISKHYVPIPRLLPTQPTLVSNQEKSPHLLSYRGLKAFQLSFESPMMIYGGNIPILDVPFLPFYPP</sequence>
<accession>A0A6L2MMT0</accession>
<dbReference type="AlphaFoldDB" id="A0A6L2MMT0"/>
<proteinExistence type="predicted"/>
<comment type="caution">
    <text evidence="1">The sequence shown here is derived from an EMBL/GenBank/DDBJ whole genome shotgun (WGS) entry which is preliminary data.</text>
</comment>
<dbReference type="EMBL" id="BKCJ010006731">
    <property type="protein sequence ID" value="GEU73644.1"/>
    <property type="molecule type" value="Genomic_DNA"/>
</dbReference>
<reference evidence="1" key="1">
    <citation type="journal article" date="2019" name="Sci. Rep.">
        <title>Draft genome of Tanacetum cinerariifolium, the natural source of mosquito coil.</title>
        <authorList>
            <person name="Yamashiro T."/>
            <person name="Shiraishi A."/>
            <person name="Satake H."/>
            <person name="Nakayama K."/>
        </authorList>
    </citation>
    <scope>NUCLEOTIDE SEQUENCE</scope>
</reference>
<name>A0A6L2MMT0_TANCI</name>
<evidence type="ECO:0008006" key="2">
    <source>
        <dbReference type="Google" id="ProtNLM"/>
    </source>
</evidence>
<protein>
    <recommendedName>
        <fullName evidence="2">Reverse transcriptase domain-containing protein</fullName>
    </recommendedName>
</protein>
<organism evidence="1">
    <name type="scientific">Tanacetum cinerariifolium</name>
    <name type="common">Dalmatian daisy</name>
    <name type="synonym">Chrysanthemum cinerariifolium</name>
    <dbReference type="NCBI Taxonomy" id="118510"/>
    <lineage>
        <taxon>Eukaryota</taxon>
        <taxon>Viridiplantae</taxon>
        <taxon>Streptophyta</taxon>
        <taxon>Embryophyta</taxon>
        <taxon>Tracheophyta</taxon>
        <taxon>Spermatophyta</taxon>
        <taxon>Magnoliopsida</taxon>
        <taxon>eudicotyledons</taxon>
        <taxon>Gunneridae</taxon>
        <taxon>Pentapetalae</taxon>
        <taxon>asterids</taxon>
        <taxon>campanulids</taxon>
        <taxon>Asterales</taxon>
        <taxon>Asteraceae</taxon>
        <taxon>Asteroideae</taxon>
        <taxon>Anthemideae</taxon>
        <taxon>Anthemidinae</taxon>
        <taxon>Tanacetum</taxon>
    </lineage>
</organism>